<evidence type="ECO:0000313" key="2">
    <source>
        <dbReference type="Proteomes" id="UP000828390"/>
    </source>
</evidence>
<dbReference type="Proteomes" id="UP000828390">
    <property type="component" value="Unassembled WGS sequence"/>
</dbReference>
<comment type="caution">
    <text evidence="1">The sequence shown here is derived from an EMBL/GenBank/DDBJ whole genome shotgun (WGS) entry which is preliminary data.</text>
</comment>
<dbReference type="AlphaFoldDB" id="A0A9D4DZ42"/>
<name>A0A9D4DZ42_DREPO</name>
<accession>A0A9D4DZ42</accession>
<proteinExistence type="predicted"/>
<reference evidence="1" key="2">
    <citation type="submission" date="2020-11" db="EMBL/GenBank/DDBJ databases">
        <authorList>
            <person name="McCartney M.A."/>
            <person name="Auch B."/>
            <person name="Kono T."/>
            <person name="Mallez S."/>
            <person name="Becker A."/>
            <person name="Gohl D.M."/>
            <person name="Silverstein K.A.T."/>
            <person name="Koren S."/>
            <person name="Bechman K.B."/>
            <person name="Herman A."/>
            <person name="Abrahante J.E."/>
            <person name="Garbe J."/>
        </authorList>
    </citation>
    <scope>NUCLEOTIDE SEQUENCE</scope>
    <source>
        <strain evidence="1">Duluth1</strain>
        <tissue evidence="1">Whole animal</tissue>
    </source>
</reference>
<protein>
    <submittedName>
        <fullName evidence="1">Uncharacterized protein</fullName>
    </submittedName>
</protein>
<dbReference type="EMBL" id="JAIWYP010000009">
    <property type="protein sequence ID" value="KAH3770251.1"/>
    <property type="molecule type" value="Genomic_DNA"/>
</dbReference>
<sequence length="59" mass="6402">MKCDSPGLWEVVHGLNIKSLSLNSLWESSAVEAKYAASLSLETLSIDVEPESPGLWEAL</sequence>
<evidence type="ECO:0000313" key="1">
    <source>
        <dbReference type="EMBL" id="KAH3770251.1"/>
    </source>
</evidence>
<reference evidence="1" key="1">
    <citation type="journal article" date="2019" name="bioRxiv">
        <title>The Genome of the Zebra Mussel, Dreissena polymorpha: A Resource for Invasive Species Research.</title>
        <authorList>
            <person name="McCartney M.A."/>
            <person name="Auch B."/>
            <person name="Kono T."/>
            <person name="Mallez S."/>
            <person name="Zhang Y."/>
            <person name="Obille A."/>
            <person name="Becker A."/>
            <person name="Abrahante J.E."/>
            <person name="Garbe J."/>
            <person name="Badalamenti J.P."/>
            <person name="Herman A."/>
            <person name="Mangelson H."/>
            <person name="Liachko I."/>
            <person name="Sullivan S."/>
            <person name="Sone E.D."/>
            <person name="Koren S."/>
            <person name="Silverstein K.A.T."/>
            <person name="Beckman K.B."/>
            <person name="Gohl D.M."/>
        </authorList>
    </citation>
    <scope>NUCLEOTIDE SEQUENCE</scope>
    <source>
        <strain evidence="1">Duluth1</strain>
        <tissue evidence="1">Whole animal</tissue>
    </source>
</reference>
<organism evidence="1 2">
    <name type="scientific">Dreissena polymorpha</name>
    <name type="common">Zebra mussel</name>
    <name type="synonym">Mytilus polymorpha</name>
    <dbReference type="NCBI Taxonomy" id="45954"/>
    <lineage>
        <taxon>Eukaryota</taxon>
        <taxon>Metazoa</taxon>
        <taxon>Spiralia</taxon>
        <taxon>Lophotrochozoa</taxon>
        <taxon>Mollusca</taxon>
        <taxon>Bivalvia</taxon>
        <taxon>Autobranchia</taxon>
        <taxon>Heteroconchia</taxon>
        <taxon>Euheterodonta</taxon>
        <taxon>Imparidentia</taxon>
        <taxon>Neoheterodontei</taxon>
        <taxon>Myida</taxon>
        <taxon>Dreissenoidea</taxon>
        <taxon>Dreissenidae</taxon>
        <taxon>Dreissena</taxon>
    </lineage>
</organism>
<keyword evidence="2" id="KW-1185">Reference proteome</keyword>
<gene>
    <name evidence="1" type="ORF">DPMN_171535</name>
</gene>